<dbReference type="AlphaFoldDB" id="X1BER7"/>
<sequence>MFKLLSPDKWLERLYPVLQQRAHKGGLARPLEITLDVDGQIYRLTLTRRSVRLQPVSPSNCAHSPGQVVCDWLAFQDLLTSNLRVSTAIAQGRLATATPDISQALAILFPFRLFWQSPFELLRL</sequence>
<evidence type="ECO:0008006" key="2">
    <source>
        <dbReference type="Google" id="ProtNLM"/>
    </source>
</evidence>
<dbReference type="EMBL" id="BART01023521">
    <property type="protein sequence ID" value="GAG93510.1"/>
    <property type="molecule type" value="Genomic_DNA"/>
</dbReference>
<proteinExistence type="predicted"/>
<reference evidence="1" key="1">
    <citation type="journal article" date="2014" name="Front. Microbiol.">
        <title>High frequency of phylogenetically diverse reductive dehalogenase-homologous genes in deep subseafloor sedimentary metagenomes.</title>
        <authorList>
            <person name="Kawai M."/>
            <person name="Futagami T."/>
            <person name="Toyoda A."/>
            <person name="Takaki Y."/>
            <person name="Nishi S."/>
            <person name="Hori S."/>
            <person name="Arai W."/>
            <person name="Tsubouchi T."/>
            <person name="Morono Y."/>
            <person name="Uchiyama I."/>
            <person name="Ito T."/>
            <person name="Fujiyama A."/>
            <person name="Inagaki F."/>
            <person name="Takami H."/>
        </authorList>
    </citation>
    <scope>NUCLEOTIDE SEQUENCE</scope>
    <source>
        <strain evidence="1">Expedition CK06-06</strain>
    </source>
</reference>
<protein>
    <recommendedName>
        <fullName evidence="2">SCP2 domain-containing protein</fullName>
    </recommendedName>
</protein>
<evidence type="ECO:0000313" key="1">
    <source>
        <dbReference type="EMBL" id="GAG93510.1"/>
    </source>
</evidence>
<name>X1BER7_9ZZZZ</name>
<organism evidence="1">
    <name type="scientific">marine sediment metagenome</name>
    <dbReference type="NCBI Taxonomy" id="412755"/>
    <lineage>
        <taxon>unclassified sequences</taxon>
        <taxon>metagenomes</taxon>
        <taxon>ecological metagenomes</taxon>
    </lineage>
</organism>
<comment type="caution">
    <text evidence="1">The sequence shown here is derived from an EMBL/GenBank/DDBJ whole genome shotgun (WGS) entry which is preliminary data.</text>
</comment>
<gene>
    <name evidence="1" type="ORF">S01H4_42767</name>
</gene>
<accession>X1BER7</accession>